<reference evidence="9" key="2">
    <citation type="submission" date="2015-03" db="UniProtKB">
        <authorList>
            <consortium name="EnsemblPlants"/>
        </authorList>
    </citation>
    <scope>IDENTIFICATION</scope>
</reference>
<dbReference type="InterPro" id="IPR004582">
    <property type="entry name" value="Checkpoint_prot_Rad17_Rad24"/>
</dbReference>
<evidence type="ECO:0000256" key="1">
    <source>
        <dbReference type="ARBA" id="ARBA00004123"/>
    </source>
</evidence>
<sequence length="431" mass="48104">MKTRHLKEKNGVVLVDPRKHQPRGRFFSEKVLRDSNQVPRRLGGMGRGNQMVELSSEEEEEESYKLRSSRSSAKSKSRSSGGGCRTNPRASKKARLSSHVDKIRLSFEDFDEALSGFKASSPPSFKKKAGLWVDKYRPRTLEELSVHNKKVEQVKLWFEECFDCSKDGVRNNVLLLTGQAGVGKSATIHLLASILGVTVYEWNAPIPTLWQEHVHNSSSGLKYSSKLDEFENFVDTSRRYGVISGGTKPRLVLLIDDLPLANGRHAFERLQNCLTLLVKSTQIPTVVLITDYVKADSSDQTARTMEDLQSSLERAGALKVAFNPITKNSIKKTLQRISREEHCKVTTAEVDQMASASGGDIRHAITSLQLLSVKPQLNHTMHSGLDSGISSCFGRDETLSLFHALGKFLHNKREATDNVIISGRKLRECTI</sequence>
<keyword evidence="3" id="KW-0547">Nucleotide-binding</keyword>
<dbReference type="Gramene" id="Bo9g022150.1">
    <property type="protein sequence ID" value="Bo9g022150.1"/>
    <property type="gene ID" value="Bo9g022150"/>
</dbReference>
<reference evidence="9 10" key="1">
    <citation type="journal article" date="2014" name="Genome Biol.">
        <title>Transcriptome and methylome profiling reveals relics of genome dominance in the mesopolyploid Brassica oleracea.</title>
        <authorList>
            <person name="Parkin I.A."/>
            <person name="Koh C."/>
            <person name="Tang H."/>
            <person name="Robinson S.J."/>
            <person name="Kagale S."/>
            <person name="Clarke W.E."/>
            <person name="Town C.D."/>
            <person name="Nixon J."/>
            <person name="Krishnakumar V."/>
            <person name="Bidwell S.L."/>
            <person name="Denoeud F."/>
            <person name="Belcram H."/>
            <person name="Links M.G."/>
            <person name="Just J."/>
            <person name="Clarke C."/>
            <person name="Bender T."/>
            <person name="Huebert T."/>
            <person name="Mason A.S."/>
            <person name="Pires J.C."/>
            <person name="Barker G."/>
            <person name="Moore J."/>
            <person name="Walley P.G."/>
            <person name="Manoli S."/>
            <person name="Batley J."/>
            <person name="Edwards D."/>
            <person name="Nelson M.N."/>
            <person name="Wang X."/>
            <person name="Paterson A.H."/>
            <person name="King G."/>
            <person name="Bancroft I."/>
            <person name="Chalhoub B."/>
            <person name="Sharpe A.G."/>
        </authorList>
    </citation>
    <scope>NUCLEOTIDE SEQUENCE</scope>
    <source>
        <strain evidence="9 10">cv. TO1000</strain>
    </source>
</reference>
<dbReference type="CDD" id="cd18140">
    <property type="entry name" value="HLD_clamp_RFC"/>
    <property type="match status" value="1"/>
</dbReference>
<keyword evidence="5" id="KW-0067">ATP-binding</keyword>
<dbReference type="FunFam" id="3.40.50.300:FF:001661">
    <property type="entry name" value="RAD17 checkpoint clamp loader component"/>
    <property type="match status" value="1"/>
</dbReference>
<dbReference type="Proteomes" id="UP000032141">
    <property type="component" value="Chromosome C9"/>
</dbReference>
<accession>A0A0D3E2R6</accession>
<evidence type="ECO:0000256" key="5">
    <source>
        <dbReference type="ARBA" id="ARBA00022840"/>
    </source>
</evidence>
<dbReference type="SUPFAM" id="SSF52540">
    <property type="entry name" value="P-loop containing nucleoside triphosphate hydrolases"/>
    <property type="match status" value="1"/>
</dbReference>
<dbReference type="OMA" id="GWNPVRK"/>
<dbReference type="EnsemblPlants" id="Bo9g022150.1">
    <property type="protein sequence ID" value="Bo9g022150.1"/>
    <property type="gene ID" value="Bo9g022150"/>
</dbReference>
<dbReference type="Gene3D" id="3.40.50.300">
    <property type="entry name" value="P-loop containing nucleotide triphosphate hydrolases"/>
    <property type="match status" value="1"/>
</dbReference>
<dbReference type="GO" id="GO:0000077">
    <property type="term" value="P:DNA damage checkpoint signaling"/>
    <property type="evidence" value="ECO:0007669"/>
    <property type="project" value="TreeGrafter"/>
</dbReference>
<keyword evidence="4" id="KW-0227">DNA damage</keyword>
<keyword evidence="7" id="KW-0131">Cell cycle</keyword>
<name>A0A0D3E2R6_BRAOL</name>
<evidence type="ECO:0008006" key="11">
    <source>
        <dbReference type="Google" id="ProtNLM"/>
    </source>
</evidence>
<dbReference type="GO" id="GO:0003689">
    <property type="term" value="F:DNA clamp loader activity"/>
    <property type="evidence" value="ECO:0007669"/>
    <property type="project" value="TreeGrafter"/>
</dbReference>
<dbReference type="PANTHER" id="PTHR12172">
    <property type="entry name" value="CELL CYCLE CHECKPOINT PROTEIN RAD17"/>
    <property type="match status" value="1"/>
</dbReference>
<dbReference type="GO" id="GO:0006281">
    <property type="term" value="P:DNA repair"/>
    <property type="evidence" value="ECO:0007669"/>
    <property type="project" value="InterPro"/>
</dbReference>
<keyword evidence="10" id="KW-1185">Reference proteome</keyword>
<keyword evidence="6" id="KW-0539">Nucleus</keyword>
<evidence type="ECO:0000313" key="10">
    <source>
        <dbReference type="Proteomes" id="UP000032141"/>
    </source>
</evidence>
<feature type="region of interest" description="Disordered" evidence="8">
    <location>
        <begin position="1"/>
        <end position="97"/>
    </location>
</feature>
<dbReference type="HOGENOM" id="CLU_052247_0_0_1"/>
<comment type="subcellular location">
    <subcellularLocation>
        <location evidence="1">Nucleus</location>
    </subcellularLocation>
</comment>
<dbReference type="PANTHER" id="PTHR12172:SF0">
    <property type="entry name" value="CELL CYCLE CHECKPOINT PROTEIN RAD17"/>
    <property type="match status" value="1"/>
</dbReference>
<evidence type="ECO:0000256" key="7">
    <source>
        <dbReference type="ARBA" id="ARBA00023306"/>
    </source>
</evidence>
<protein>
    <recommendedName>
        <fullName evidence="11">AAA+ ATPase domain-containing protein</fullName>
    </recommendedName>
</protein>
<comment type="similarity">
    <text evidence="2">Belongs to the rad17/RAD24 family.</text>
</comment>
<dbReference type="GO" id="GO:0033314">
    <property type="term" value="P:mitotic DNA replication checkpoint signaling"/>
    <property type="evidence" value="ECO:0007669"/>
    <property type="project" value="TreeGrafter"/>
</dbReference>
<evidence type="ECO:0000313" key="9">
    <source>
        <dbReference type="EnsemblPlants" id="Bo9g022150.1"/>
    </source>
</evidence>
<evidence type="ECO:0000256" key="2">
    <source>
        <dbReference type="ARBA" id="ARBA00006168"/>
    </source>
</evidence>
<evidence type="ECO:0000256" key="4">
    <source>
        <dbReference type="ARBA" id="ARBA00022763"/>
    </source>
</evidence>
<dbReference type="AlphaFoldDB" id="A0A0D3E2R6"/>
<dbReference type="Pfam" id="PF03215">
    <property type="entry name" value="Rad17"/>
    <property type="match status" value="1"/>
</dbReference>
<dbReference type="InterPro" id="IPR047854">
    <property type="entry name" value="RFC_lid"/>
</dbReference>
<dbReference type="Gene3D" id="1.10.8.60">
    <property type="match status" value="1"/>
</dbReference>
<evidence type="ECO:0000256" key="3">
    <source>
        <dbReference type="ARBA" id="ARBA00022741"/>
    </source>
</evidence>
<dbReference type="GO" id="GO:0031347">
    <property type="term" value="P:regulation of defense response"/>
    <property type="evidence" value="ECO:0007669"/>
    <property type="project" value="EnsemblPlants"/>
</dbReference>
<dbReference type="GO" id="GO:0006282">
    <property type="term" value="P:regulation of DNA repair"/>
    <property type="evidence" value="ECO:0007669"/>
    <property type="project" value="EnsemblPlants"/>
</dbReference>
<evidence type="ECO:0000256" key="6">
    <source>
        <dbReference type="ARBA" id="ARBA00023242"/>
    </source>
</evidence>
<organism evidence="9 10">
    <name type="scientific">Brassica oleracea var. oleracea</name>
    <dbReference type="NCBI Taxonomy" id="109376"/>
    <lineage>
        <taxon>Eukaryota</taxon>
        <taxon>Viridiplantae</taxon>
        <taxon>Streptophyta</taxon>
        <taxon>Embryophyta</taxon>
        <taxon>Tracheophyta</taxon>
        <taxon>Spermatophyta</taxon>
        <taxon>Magnoliopsida</taxon>
        <taxon>eudicotyledons</taxon>
        <taxon>Gunneridae</taxon>
        <taxon>Pentapetalae</taxon>
        <taxon>rosids</taxon>
        <taxon>malvids</taxon>
        <taxon>Brassicales</taxon>
        <taxon>Brassicaceae</taxon>
        <taxon>Brassiceae</taxon>
        <taxon>Brassica</taxon>
    </lineage>
</organism>
<dbReference type="eggNOG" id="KOG1970">
    <property type="taxonomic scope" value="Eukaryota"/>
</dbReference>
<dbReference type="InterPro" id="IPR027417">
    <property type="entry name" value="P-loop_NTPase"/>
</dbReference>
<proteinExistence type="inferred from homology"/>
<evidence type="ECO:0000256" key="8">
    <source>
        <dbReference type="SAM" id="MobiDB-lite"/>
    </source>
</evidence>
<dbReference type="GO" id="GO:0005634">
    <property type="term" value="C:nucleus"/>
    <property type="evidence" value="ECO:0007669"/>
    <property type="project" value="UniProtKB-SubCell"/>
</dbReference>
<dbReference type="GO" id="GO:0003682">
    <property type="term" value="F:chromatin binding"/>
    <property type="evidence" value="ECO:0007669"/>
    <property type="project" value="TreeGrafter"/>
</dbReference>
<dbReference type="GO" id="GO:0005524">
    <property type="term" value="F:ATP binding"/>
    <property type="evidence" value="ECO:0007669"/>
    <property type="project" value="UniProtKB-KW"/>
</dbReference>
<dbReference type="STRING" id="109376.A0A0D3E2R6"/>